<name>A0A437J4E3_9SPHN</name>
<sequence>MDRIAPRAPYAGIALGGYELAWQGGPSDWLGHDQRHYQYFDFSYSLGMKVGIGAKIIDVLWEGPAYDAGLVRGTEIVAVGERVYSVVALQDAIDRAQQSGATIDLMVKRFDRVKPVSLAWTGGQRYPTLRPTKDGPRHIDALLAPRASGGVLAHV</sequence>
<dbReference type="EMBL" id="RZUL01000006">
    <property type="protein sequence ID" value="RVT39587.1"/>
    <property type="molecule type" value="Genomic_DNA"/>
</dbReference>
<dbReference type="Gene3D" id="2.30.42.10">
    <property type="match status" value="1"/>
</dbReference>
<dbReference type="Proteomes" id="UP000282977">
    <property type="component" value="Unassembled WGS sequence"/>
</dbReference>
<protein>
    <recommendedName>
        <fullName evidence="3">PDZ domain-containing protein</fullName>
    </recommendedName>
</protein>
<dbReference type="InterPro" id="IPR036034">
    <property type="entry name" value="PDZ_sf"/>
</dbReference>
<gene>
    <name evidence="1" type="ORF">ENE74_14575</name>
</gene>
<dbReference type="RefSeq" id="WP_127691664.1">
    <property type="nucleotide sequence ID" value="NZ_RZUL01000006.1"/>
</dbReference>
<evidence type="ECO:0008006" key="3">
    <source>
        <dbReference type="Google" id="ProtNLM"/>
    </source>
</evidence>
<evidence type="ECO:0000313" key="1">
    <source>
        <dbReference type="EMBL" id="RVT39587.1"/>
    </source>
</evidence>
<keyword evidence="2" id="KW-1185">Reference proteome</keyword>
<accession>A0A437J4E3</accession>
<comment type="caution">
    <text evidence="1">The sequence shown here is derived from an EMBL/GenBank/DDBJ whole genome shotgun (WGS) entry which is preliminary data.</text>
</comment>
<organism evidence="1 2">
    <name type="scientific">Sphingobium algorifonticola</name>
    <dbReference type="NCBI Taxonomy" id="2008318"/>
    <lineage>
        <taxon>Bacteria</taxon>
        <taxon>Pseudomonadati</taxon>
        <taxon>Pseudomonadota</taxon>
        <taxon>Alphaproteobacteria</taxon>
        <taxon>Sphingomonadales</taxon>
        <taxon>Sphingomonadaceae</taxon>
        <taxon>Sphingobium</taxon>
    </lineage>
</organism>
<evidence type="ECO:0000313" key="2">
    <source>
        <dbReference type="Proteomes" id="UP000282977"/>
    </source>
</evidence>
<proteinExistence type="predicted"/>
<dbReference type="SUPFAM" id="SSF50156">
    <property type="entry name" value="PDZ domain-like"/>
    <property type="match status" value="1"/>
</dbReference>
<dbReference type="AlphaFoldDB" id="A0A437J4E3"/>
<reference evidence="1 2" key="1">
    <citation type="submission" date="2019-01" db="EMBL/GenBank/DDBJ databases">
        <authorList>
            <person name="Chen W.-M."/>
        </authorList>
    </citation>
    <scope>NUCLEOTIDE SEQUENCE [LARGE SCALE GENOMIC DNA]</scope>
    <source>
        <strain evidence="1 2">TLA-22</strain>
    </source>
</reference>
<dbReference type="OrthoDB" id="9778516at2"/>